<proteinExistence type="predicted"/>
<reference evidence="1" key="1">
    <citation type="journal article" date="2019" name="bioRxiv">
        <title>The Genome of the Zebra Mussel, Dreissena polymorpha: A Resource for Invasive Species Research.</title>
        <authorList>
            <person name="McCartney M.A."/>
            <person name="Auch B."/>
            <person name="Kono T."/>
            <person name="Mallez S."/>
            <person name="Zhang Y."/>
            <person name="Obille A."/>
            <person name="Becker A."/>
            <person name="Abrahante J.E."/>
            <person name="Garbe J."/>
            <person name="Badalamenti J.P."/>
            <person name="Herman A."/>
            <person name="Mangelson H."/>
            <person name="Liachko I."/>
            <person name="Sullivan S."/>
            <person name="Sone E.D."/>
            <person name="Koren S."/>
            <person name="Silverstein K.A.T."/>
            <person name="Beckman K.B."/>
            <person name="Gohl D.M."/>
        </authorList>
    </citation>
    <scope>NUCLEOTIDE SEQUENCE</scope>
    <source>
        <strain evidence="1">Duluth1</strain>
        <tissue evidence="1">Whole animal</tissue>
    </source>
</reference>
<sequence>MWLVDIQTNLKFADDITKPYQYIPRSKNGSLVPDYGLRVGLEHYGLRVGLERPHGWVGASSYYGLRVGLERPHGRVGASSYYGLRVGLEHYGLRVGLEHYGLRSQVMMMWSIWFWFVDLLVREQGPSYDQSLPVVGDHIHSMSSH</sequence>
<evidence type="ECO:0000313" key="1">
    <source>
        <dbReference type="EMBL" id="KAH3873009.1"/>
    </source>
</evidence>
<evidence type="ECO:0000313" key="2">
    <source>
        <dbReference type="Proteomes" id="UP000828390"/>
    </source>
</evidence>
<accession>A0A9D4MC66</accession>
<dbReference type="AlphaFoldDB" id="A0A9D4MC66"/>
<gene>
    <name evidence="1" type="ORF">DPMN_036233</name>
</gene>
<dbReference type="Proteomes" id="UP000828390">
    <property type="component" value="Unassembled WGS sequence"/>
</dbReference>
<comment type="caution">
    <text evidence="1">The sequence shown here is derived from an EMBL/GenBank/DDBJ whole genome shotgun (WGS) entry which is preliminary data.</text>
</comment>
<keyword evidence="2" id="KW-1185">Reference proteome</keyword>
<dbReference type="EMBL" id="JAIWYP010000002">
    <property type="protein sequence ID" value="KAH3873009.1"/>
    <property type="molecule type" value="Genomic_DNA"/>
</dbReference>
<feature type="non-terminal residue" evidence="1">
    <location>
        <position position="145"/>
    </location>
</feature>
<name>A0A9D4MC66_DREPO</name>
<protein>
    <submittedName>
        <fullName evidence="1">Uncharacterized protein</fullName>
    </submittedName>
</protein>
<reference evidence="1" key="2">
    <citation type="submission" date="2020-11" db="EMBL/GenBank/DDBJ databases">
        <authorList>
            <person name="McCartney M.A."/>
            <person name="Auch B."/>
            <person name="Kono T."/>
            <person name="Mallez S."/>
            <person name="Becker A."/>
            <person name="Gohl D.M."/>
            <person name="Silverstein K.A.T."/>
            <person name="Koren S."/>
            <person name="Bechman K.B."/>
            <person name="Herman A."/>
            <person name="Abrahante J.E."/>
            <person name="Garbe J."/>
        </authorList>
    </citation>
    <scope>NUCLEOTIDE SEQUENCE</scope>
    <source>
        <strain evidence="1">Duluth1</strain>
        <tissue evidence="1">Whole animal</tissue>
    </source>
</reference>
<organism evidence="1 2">
    <name type="scientific">Dreissena polymorpha</name>
    <name type="common">Zebra mussel</name>
    <name type="synonym">Mytilus polymorpha</name>
    <dbReference type="NCBI Taxonomy" id="45954"/>
    <lineage>
        <taxon>Eukaryota</taxon>
        <taxon>Metazoa</taxon>
        <taxon>Spiralia</taxon>
        <taxon>Lophotrochozoa</taxon>
        <taxon>Mollusca</taxon>
        <taxon>Bivalvia</taxon>
        <taxon>Autobranchia</taxon>
        <taxon>Heteroconchia</taxon>
        <taxon>Euheterodonta</taxon>
        <taxon>Imparidentia</taxon>
        <taxon>Neoheterodontei</taxon>
        <taxon>Myida</taxon>
        <taxon>Dreissenoidea</taxon>
        <taxon>Dreissenidae</taxon>
        <taxon>Dreissena</taxon>
    </lineage>
</organism>